<evidence type="ECO:0000313" key="7">
    <source>
        <dbReference type="EMBL" id="QGR71601.1"/>
    </source>
</evidence>
<evidence type="ECO:0000256" key="3">
    <source>
        <dbReference type="PIRNR" id="PIRNR006276"/>
    </source>
</evidence>
<dbReference type="RefSeq" id="WP_005183002.1">
    <property type="nucleotide sequence ID" value="NZ_CABHXO010000049.1"/>
</dbReference>
<feature type="domain" description="UspA" evidence="4">
    <location>
        <begin position="1"/>
        <end position="145"/>
    </location>
</feature>
<dbReference type="PANTHER" id="PTHR46268:SF18">
    <property type="entry name" value="UNIVERSAL STRESS PROTEIN F"/>
    <property type="match status" value="1"/>
</dbReference>
<evidence type="ECO:0000313" key="6">
    <source>
        <dbReference type="EMBL" id="OVZ87636.1"/>
    </source>
</evidence>
<dbReference type="eggNOG" id="COG0589">
    <property type="taxonomic scope" value="Bacteria"/>
</dbReference>
<dbReference type="PANTHER" id="PTHR46268">
    <property type="entry name" value="STRESS RESPONSE PROTEIN NHAX"/>
    <property type="match status" value="1"/>
</dbReference>
<dbReference type="EMBL" id="NHOI01000010">
    <property type="protein sequence ID" value="OVZ87636.1"/>
    <property type="molecule type" value="Genomic_DNA"/>
</dbReference>
<gene>
    <name evidence="5" type="primary">uspF</name>
    <name evidence="6" type="ORF">CBW57_08630</name>
    <name evidence="5" type="ORF">ERS008530_03429</name>
    <name evidence="7" type="ORF">FOC37_15300</name>
</gene>
<comment type="subunit">
    <text evidence="2">Homodimer.</text>
</comment>
<evidence type="ECO:0000313" key="5">
    <source>
        <dbReference type="EMBL" id="CNG29836.1"/>
    </source>
</evidence>
<dbReference type="EMBL" id="CPZJ01000016">
    <property type="protein sequence ID" value="CNG29836.1"/>
    <property type="molecule type" value="Genomic_DNA"/>
</dbReference>
<dbReference type="InterPro" id="IPR006015">
    <property type="entry name" value="Universal_stress_UspA"/>
</dbReference>
<evidence type="ECO:0000313" key="9">
    <source>
        <dbReference type="Proteomes" id="UP000196440"/>
    </source>
</evidence>
<dbReference type="PIRSF" id="PIRSF006276">
    <property type="entry name" value="UspA"/>
    <property type="match status" value="1"/>
</dbReference>
<dbReference type="EMBL" id="CP046294">
    <property type="protein sequence ID" value="QGR71601.1"/>
    <property type="molecule type" value="Genomic_DNA"/>
</dbReference>
<dbReference type="OrthoDB" id="9792500at2"/>
<proteinExistence type="inferred from homology"/>
<accession>A0A0T9MND5</accession>
<dbReference type="Gene3D" id="3.40.50.620">
    <property type="entry name" value="HUPs"/>
    <property type="match status" value="1"/>
</dbReference>
<evidence type="ECO:0000256" key="1">
    <source>
        <dbReference type="ARBA" id="ARBA00008791"/>
    </source>
</evidence>
<dbReference type="KEGG" id="yin:CH53_4299"/>
<dbReference type="NCBIfam" id="NF011581">
    <property type="entry name" value="PRK15005.1"/>
    <property type="match status" value="1"/>
</dbReference>
<dbReference type="GO" id="GO:0005737">
    <property type="term" value="C:cytoplasm"/>
    <property type="evidence" value="ECO:0007669"/>
    <property type="project" value="UniProtKB-SubCell"/>
</dbReference>
<keyword evidence="10" id="KW-1185">Reference proteome</keyword>
<evidence type="ECO:0000256" key="2">
    <source>
        <dbReference type="ARBA" id="ARBA00011738"/>
    </source>
</evidence>
<evidence type="ECO:0000259" key="4">
    <source>
        <dbReference type="Pfam" id="PF00582"/>
    </source>
</evidence>
<dbReference type="Pfam" id="PF00582">
    <property type="entry name" value="Usp"/>
    <property type="match status" value="1"/>
</dbReference>
<dbReference type="CDD" id="cd00293">
    <property type="entry name" value="USP-like"/>
    <property type="match status" value="1"/>
</dbReference>
<dbReference type="Proteomes" id="UP000424966">
    <property type="component" value="Chromosome"/>
</dbReference>
<dbReference type="InterPro" id="IPR006016">
    <property type="entry name" value="UspA"/>
</dbReference>
<dbReference type="PRINTS" id="PR01438">
    <property type="entry name" value="UNVRSLSTRESS"/>
</dbReference>
<keyword evidence="3" id="KW-0963">Cytoplasm</keyword>
<reference evidence="7 10" key="3">
    <citation type="submission" date="2019-11" db="EMBL/GenBank/DDBJ databases">
        <title>FDA dAtabase for Regulatory Grade micrObial Sequences (FDA-ARGOS): Supporting development and validation of Infectious Disease Dx tests.</title>
        <authorList>
            <person name="Patel R."/>
            <person name="Rucinski S."/>
            <person name="Tallon L."/>
            <person name="Sadzewicz L."/>
            <person name="Vavikolanu K."/>
            <person name="Mehta A."/>
            <person name="Aluvathingal J."/>
            <person name="Nadendla S."/>
            <person name="Nandy P."/>
            <person name="Geyer C."/>
            <person name="Yan Y."/>
            <person name="Sichtig H."/>
        </authorList>
    </citation>
    <scope>NUCLEOTIDE SEQUENCE [LARGE SCALE GENOMIC DNA]</scope>
    <source>
        <strain evidence="7 10">FDAARGOS_729</strain>
    </source>
</reference>
<comment type="subcellular location">
    <subcellularLocation>
        <location evidence="3">Cytoplasm</location>
    </subcellularLocation>
</comment>
<dbReference type="Proteomes" id="UP000196440">
    <property type="component" value="Unassembled WGS sequence"/>
</dbReference>
<comment type="similarity">
    <text evidence="1 3">Belongs to the universal stress protein A family.</text>
</comment>
<protein>
    <recommendedName>
        <fullName evidence="3">Universal stress protein</fullName>
    </recommendedName>
</protein>
<sequence length="145" mass="15968">MYHSILVPIDISDPEFTQQVIAHVETQSNLTDVAHVHFLTVIPTFPYYASLGLAYAGEAPDQEQIKNEALAKLSEIIDKFNIPKDRIKKHIASGSPKDEILRLANDIKADLIVIASHQPGIMTYLLGSNAAAIVRHAECSVLVVR</sequence>
<name>A0A0T9MND5_YERIN</name>
<dbReference type="GeneID" id="58047657"/>
<dbReference type="AlphaFoldDB" id="A0A0T9MND5"/>
<reference evidence="5 8" key="1">
    <citation type="submission" date="2015-03" db="EMBL/GenBank/DDBJ databases">
        <authorList>
            <person name="Murphy D."/>
        </authorList>
    </citation>
    <scope>NUCLEOTIDE SEQUENCE [LARGE SCALE GENOMIC DNA]</scope>
    <source>
        <strain evidence="5 8">BR165/97</strain>
    </source>
</reference>
<reference evidence="6 9" key="2">
    <citation type="submission" date="2017-05" db="EMBL/GenBank/DDBJ databases">
        <title>Whole genome sequencing of Yersinia kristensenii.</title>
        <authorList>
            <person name="Campioni F."/>
        </authorList>
    </citation>
    <scope>NUCLEOTIDE SEQUENCE [LARGE SCALE GENOMIC DNA]</scope>
    <source>
        <strain evidence="6 9">CFSAN060536</strain>
    </source>
</reference>
<dbReference type="SUPFAM" id="SSF52402">
    <property type="entry name" value="Adenine nucleotide alpha hydrolases-like"/>
    <property type="match status" value="1"/>
</dbReference>
<dbReference type="Proteomes" id="UP000038750">
    <property type="component" value="Unassembled WGS sequence"/>
</dbReference>
<dbReference type="InterPro" id="IPR014729">
    <property type="entry name" value="Rossmann-like_a/b/a_fold"/>
</dbReference>
<organism evidence="5 8">
    <name type="scientific">Yersinia intermedia</name>
    <dbReference type="NCBI Taxonomy" id="631"/>
    <lineage>
        <taxon>Bacteria</taxon>
        <taxon>Pseudomonadati</taxon>
        <taxon>Pseudomonadota</taxon>
        <taxon>Gammaproteobacteria</taxon>
        <taxon>Enterobacterales</taxon>
        <taxon>Yersiniaceae</taxon>
        <taxon>Yersinia</taxon>
    </lineage>
</organism>
<evidence type="ECO:0000313" key="8">
    <source>
        <dbReference type="Proteomes" id="UP000038750"/>
    </source>
</evidence>
<evidence type="ECO:0000313" key="10">
    <source>
        <dbReference type="Proteomes" id="UP000424966"/>
    </source>
</evidence>